<comment type="similarity">
    <text evidence="1">Belongs to the short-chain dehydrogenases/reductases (SDR) family.</text>
</comment>
<reference evidence="3" key="1">
    <citation type="submission" date="2021-03" db="EMBL/GenBank/DDBJ databases">
        <authorList>
            <person name="Li Z."/>
            <person name="Yang C."/>
        </authorList>
    </citation>
    <scope>NUCLEOTIDE SEQUENCE</scope>
    <source>
        <strain evidence="3">Dzin_1.0</strain>
        <tissue evidence="3">Leaf</tissue>
    </source>
</reference>
<dbReference type="PROSITE" id="PS00061">
    <property type="entry name" value="ADH_SHORT"/>
    <property type="match status" value="1"/>
</dbReference>
<dbReference type="GO" id="GO:0016616">
    <property type="term" value="F:oxidoreductase activity, acting on the CH-OH group of donors, NAD or NADP as acceptor"/>
    <property type="evidence" value="ECO:0007669"/>
    <property type="project" value="InterPro"/>
</dbReference>
<dbReference type="InterPro" id="IPR036291">
    <property type="entry name" value="NAD(P)-bd_dom_sf"/>
</dbReference>
<dbReference type="Gene3D" id="3.40.50.720">
    <property type="entry name" value="NAD(P)-binding Rossmann-like Domain"/>
    <property type="match status" value="1"/>
</dbReference>
<reference evidence="3" key="2">
    <citation type="journal article" date="2022" name="Hortic Res">
        <title>The genome of Dioscorea zingiberensis sheds light on the biosynthesis, origin and evolution of the medicinally important diosgenin saponins.</title>
        <authorList>
            <person name="Li Y."/>
            <person name="Tan C."/>
            <person name="Li Z."/>
            <person name="Guo J."/>
            <person name="Li S."/>
            <person name="Chen X."/>
            <person name="Wang C."/>
            <person name="Dai X."/>
            <person name="Yang H."/>
            <person name="Song W."/>
            <person name="Hou L."/>
            <person name="Xu J."/>
            <person name="Tong Z."/>
            <person name="Xu A."/>
            <person name="Yuan X."/>
            <person name="Wang W."/>
            <person name="Yang Q."/>
            <person name="Chen L."/>
            <person name="Sun Z."/>
            <person name="Wang K."/>
            <person name="Pan B."/>
            <person name="Chen J."/>
            <person name="Bao Y."/>
            <person name="Liu F."/>
            <person name="Qi X."/>
            <person name="Gang D.R."/>
            <person name="Wen J."/>
            <person name="Li J."/>
        </authorList>
    </citation>
    <scope>NUCLEOTIDE SEQUENCE</scope>
    <source>
        <strain evidence="3">Dzin_1.0</strain>
    </source>
</reference>
<organism evidence="3 4">
    <name type="scientific">Dioscorea zingiberensis</name>
    <dbReference type="NCBI Taxonomy" id="325984"/>
    <lineage>
        <taxon>Eukaryota</taxon>
        <taxon>Viridiplantae</taxon>
        <taxon>Streptophyta</taxon>
        <taxon>Embryophyta</taxon>
        <taxon>Tracheophyta</taxon>
        <taxon>Spermatophyta</taxon>
        <taxon>Magnoliopsida</taxon>
        <taxon>Liliopsida</taxon>
        <taxon>Dioscoreales</taxon>
        <taxon>Dioscoreaceae</taxon>
        <taxon>Dioscorea</taxon>
    </lineage>
</organism>
<dbReference type="PRINTS" id="PR00081">
    <property type="entry name" value="GDHRDH"/>
</dbReference>
<evidence type="ECO:0000313" key="3">
    <source>
        <dbReference type="EMBL" id="KAJ0969683.1"/>
    </source>
</evidence>
<gene>
    <name evidence="3" type="ORF">J5N97_022560</name>
</gene>
<keyword evidence="4" id="KW-1185">Reference proteome</keyword>
<dbReference type="PANTHER" id="PTHR43180">
    <property type="entry name" value="3-OXOACYL-(ACYL-CARRIER-PROTEIN) REDUCTASE (AFU_ORTHOLOGUE AFUA_6G11210)"/>
    <property type="match status" value="1"/>
</dbReference>
<dbReference type="NCBIfam" id="NF005559">
    <property type="entry name" value="PRK07231.1"/>
    <property type="match status" value="1"/>
</dbReference>
<proteinExistence type="inferred from homology"/>
<dbReference type="InterPro" id="IPR020904">
    <property type="entry name" value="Sc_DH/Rdtase_CS"/>
</dbReference>
<dbReference type="SUPFAM" id="SSF51735">
    <property type="entry name" value="NAD(P)-binding Rossmann-fold domains"/>
    <property type="match status" value="1"/>
</dbReference>
<dbReference type="PRINTS" id="PR00080">
    <property type="entry name" value="SDRFAMILY"/>
</dbReference>
<keyword evidence="2" id="KW-0560">Oxidoreductase</keyword>
<evidence type="ECO:0000256" key="2">
    <source>
        <dbReference type="ARBA" id="ARBA00023002"/>
    </source>
</evidence>
<evidence type="ECO:0000256" key="1">
    <source>
        <dbReference type="ARBA" id="ARBA00006484"/>
    </source>
</evidence>
<sequence length="276" mass="28859">MATTSSSSFAAKRLEGKVALITGGASGIGECTARVFSHHGAKVIIADIQDELGFSVCNDIGSDTASFVHCDVTVEDDVKNAVNFAVSKYGKLDIMYNNAGVIDTPKPLIYNDKSDFDRVMNVIVTGTLLGTKHAARVMIPARSGSIIATGSVASSMGGVGTYAYTCAKHALVGLTKNAAVELGQFGVRVNCVSPYAVATKLAVGFTGVELEDEVFEKIMSSHANLKGPVLKAEDVALAVLYLASDESRYVSGHNLLVDGGFTVVNPSLLAFDPTTI</sequence>
<dbReference type="OrthoDB" id="1933718at2759"/>
<dbReference type="AlphaFoldDB" id="A0A9D5CBG3"/>
<dbReference type="Pfam" id="PF13561">
    <property type="entry name" value="adh_short_C2"/>
    <property type="match status" value="1"/>
</dbReference>
<dbReference type="CDD" id="cd05326">
    <property type="entry name" value="secoisolariciresinol-DH_like_SDR_c"/>
    <property type="match status" value="1"/>
</dbReference>
<dbReference type="PANTHER" id="PTHR43180:SF30">
    <property type="entry name" value="MOMILACTONE A SYNTHASE"/>
    <property type="match status" value="1"/>
</dbReference>
<dbReference type="FunFam" id="3.40.50.720:FF:000084">
    <property type="entry name" value="Short-chain dehydrogenase reductase"/>
    <property type="match status" value="1"/>
</dbReference>
<evidence type="ECO:0000313" key="4">
    <source>
        <dbReference type="Proteomes" id="UP001085076"/>
    </source>
</evidence>
<dbReference type="Proteomes" id="UP001085076">
    <property type="component" value="Miscellaneous, Linkage group lg06"/>
</dbReference>
<dbReference type="EMBL" id="JAGGNH010000006">
    <property type="protein sequence ID" value="KAJ0969683.1"/>
    <property type="molecule type" value="Genomic_DNA"/>
</dbReference>
<name>A0A9D5CBG3_9LILI</name>
<accession>A0A9D5CBG3</accession>
<comment type="caution">
    <text evidence="3">The sequence shown here is derived from an EMBL/GenBank/DDBJ whole genome shotgun (WGS) entry which is preliminary data.</text>
</comment>
<dbReference type="InterPro" id="IPR002347">
    <property type="entry name" value="SDR_fam"/>
</dbReference>
<protein>
    <submittedName>
        <fullName evidence="3">Uncharacterized protein</fullName>
    </submittedName>
</protein>
<dbReference type="InterPro" id="IPR045309">
    <property type="entry name" value="ABA2-like"/>
</dbReference>